<evidence type="ECO:0000313" key="4">
    <source>
        <dbReference type="Proteomes" id="UP000800094"/>
    </source>
</evidence>
<proteinExistence type="predicted"/>
<keyword evidence="4" id="KW-1185">Reference proteome</keyword>
<dbReference type="Gene3D" id="4.10.280.10">
    <property type="entry name" value="Helix-loop-helix DNA-binding domain"/>
    <property type="match status" value="1"/>
</dbReference>
<feature type="compositionally biased region" description="Polar residues" evidence="1">
    <location>
        <begin position="140"/>
        <end position="156"/>
    </location>
</feature>
<dbReference type="GeneID" id="54573777"/>
<evidence type="ECO:0000256" key="1">
    <source>
        <dbReference type="SAM" id="MobiDB-lite"/>
    </source>
</evidence>
<dbReference type="OrthoDB" id="2133190at2759"/>
<dbReference type="EMBL" id="ML987214">
    <property type="protein sequence ID" value="KAF2240969.1"/>
    <property type="molecule type" value="Genomic_DNA"/>
</dbReference>
<dbReference type="PANTHER" id="PTHR47336">
    <property type="entry name" value="TRANSCRIPTION FACTOR HMS1-RELATED"/>
    <property type="match status" value="1"/>
</dbReference>
<dbReference type="Proteomes" id="UP000800094">
    <property type="component" value="Unassembled WGS sequence"/>
</dbReference>
<protein>
    <recommendedName>
        <fullName evidence="2">BHLH domain-containing protein</fullName>
    </recommendedName>
</protein>
<dbReference type="GO" id="GO:0046983">
    <property type="term" value="F:protein dimerization activity"/>
    <property type="evidence" value="ECO:0007669"/>
    <property type="project" value="InterPro"/>
</dbReference>
<dbReference type="SMART" id="SM00353">
    <property type="entry name" value="HLH"/>
    <property type="match status" value="1"/>
</dbReference>
<feature type="compositionally biased region" description="Polar residues" evidence="1">
    <location>
        <begin position="123"/>
        <end position="133"/>
    </location>
</feature>
<evidence type="ECO:0000259" key="2">
    <source>
        <dbReference type="PROSITE" id="PS50888"/>
    </source>
</evidence>
<dbReference type="RefSeq" id="XP_033675973.1">
    <property type="nucleotide sequence ID" value="XM_033820447.1"/>
</dbReference>
<feature type="region of interest" description="Disordered" evidence="1">
    <location>
        <begin position="229"/>
        <end position="248"/>
    </location>
</feature>
<evidence type="ECO:0000313" key="3">
    <source>
        <dbReference type="EMBL" id="KAF2240969.1"/>
    </source>
</evidence>
<organism evidence="3 4">
    <name type="scientific">Trematosphaeria pertusa</name>
    <dbReference type="NCBI Taxonomy" id="390896"/>
    <lineage>
        <taxon>Eukaryota</taxon>
        <taxon>Fungi</taxon>
        <taxon>Dikarya</taxon>
        <taxon>Ascomycota</taxon>
        <taxon>Pezizomycotina</taxon>
        <taxon>Dothideomycetes</taxon>
        <taxon>Pleosporomycetidae</taxon>
        <taxon>Pleosporales</taxon>
        <taxon>Massarineae</taxon>
        <taxon>Trematosphaeriaceae</taxon>
        <taxon>Trematosphaeria</taxon>
    </lineage>
</organism>
<name>A0A6A6HSU5_9PLEO</name>
<dbReference type="InterPro" id="IPR052099">
    <property type="entry name" value="Regulatory_TF_Diverse"/>
</dbReference>
<accession>A0A6A6HSU5</accession>
<dbReference type="Pfam" id="PF00010">
    <property type="entry name" value="HLH"/>
    <property type="match status" value="1"/>
</dbReference>
<reference evidence="3" key="1">
    <citation type="journal article" date="2020" name="Stud. Mycol.">
        <title>101 Dothideomycetes genomes: a test case for predicting lifestyles and emergence of pathogens.</title>
        <authorList>
            <person name="Haridas S."/>
            <person name="Albert R."/>
            <person name="Binder M."/>
            <person name="Bloem J."/>
            <person name="Labutti K."/>
            <person name="Salamov A."/>
            <person name="Andreopoulos B."/>
            <person name="Baker S."/>
            <person name="Barry K."/>
            <person name="Bills G."/>
            <person name="Bluhm B."/>
            <person name="Cannon C."/>
            <person name="Castanera R."/>
            <person name="Culley D."/>
            <person name="Daum C."/>
            <person name="Ezra D."/>
            <person name="Gonzalez J."/>
            <person name="Henrissat B."/>
            <person name="Kuo A."/>
            <person name="Liang C."/>
            <person name="Lipzen A."/>
            <person name="Lutzoni F."/>
            <person name="Magnuson J."/>
            <person name="Mondo S."/>
            <person name="Nolan M."/>
            <person name="Ohm R."/>
            <person name="Pangilinan J."/>
            <person name="Park H.-J."/>
            <person name="Ramirez L."/>
            <person name="Alfaro M."/>
            <person name="Sun H."/>
            <person name="Tritt A."/>
            <person name="Yoshinaga Y."/>
            <person name="Zwiers L.-H."/>
            <person name="Turgeon B."/>
            <person name="Goodwin S."/>
            <person name="Spatafora J."/>
            <person name="Crous P."/>
            <person name="Grigoriev I."/>
        </authorList>
    </citation>
    <scope>NUCLEOTIDE SEQUENCE</scope>
    <source>
        <strain evidence="3">CBS 122368</strain>
    </source>
</reference>
<dbReference type="CDD" id="cd11395">
    <property type="entry name" value="bHLHzip_SREBP_like"/>
    <property type="match status" value="1"/>
</dbReference>
<dbReference type="PANTHER" id="PTHR47336:SF2">
    <property type="entry name" value="TRANSCRIPTION FACTOR HMS1-RELATED"/>
    <property type="match status" value="1"/>
</dbReference>
<dbReference type="PROSITE" id="PS50888">
    <property type="entry name" value="BHLH"/>
    <property type="match status" value="1"/>
</dbReference>
<sequence length="281" mass="31074">MDFSDLSYPVVANADYSPTNETLFSPDAFDEAYIMDSYTTSPDHSLASFDCNSFFDQPLSTVEVHAPGAFGQKNPAVFSATLPAATVTPANQSAPYSPTLTPAQLEQFPSGFSFDGVSNAFESNVTPKSQHSRTPFCGDGTQQCQVPSSLELSPRSTLKRDPTDEGVQMEEPMPKRPQRKRGRPRLDRSNSNTSPASSNCHRTSRLPHNQVERKYREGLNSELEKLRRAVPTLPQSEEGQVIGQPKPSKAMVLAAAIDYIKKVEKERNMDREIPCRFLVDP</sequence>
<dbReference type="InterPro" id="IPR036638">
    <property type="entry name" value="HLH_DNA-bd_sf"/>
</dbReference>
<dbReference type="AlphaFoldDB" id="A0A6A6HSU5"/>
<feature type="compositionally biased region" description="Polar residues" evidence="1">
    <location>
        <begin position="189"/>
        <end position="201"/>
    </location>
</feature>
<dbReference type="SUPFAM" id="SSF47459">
    <property type="entry name" value="HLH, helix-loop-helix DNA-binding domain"/>
    <property type="match status" value="1"/>
</dbReference>
<gene>
    <name evidence="3" type="ORF">BU26DRAFT_185313</name>
</gene>
<dbReference type="InterPro" id="IPR011598">
    <property type="entry name" value="bHLH_dom"/>
</dbReference>
<feature type="domain" description="BHLH" evidence="2">
    <location>
        <begin position="203"/>
        <end position="263"/>
    </location>
</feature>
<feature type="region of interest" description="Disordered" evidence="1">
    <location>
        <begin position="123"/>
        <end position="211"/>
    </location>
</feature>